<dbReference type="Gene3D" id="3.10.310.10">
    <property type="entry name" value="Diaminopimelate Epimerase, Chain A, domain 1"/>
    <property type="match status" value="2"/>
</dbReference>
<keyword evidence="4" id="KW-1185">Reference proteome</keyword>
<name>A0A8J2YZE6_9PROT</name>
<dbReference type="EMBL" id="BMJQ01000014">
    <property type="protein sequence ID" value="GGF37046.1"/>
    <property type="molecule type" value="Genomic_DNA"/>
</dbReference>
<sequence>MTDYAFKQVDVFTTKAFSGNPLAVVLGADALSAAQMAAFARWTNLSETTFLLKPEAAGADYRVRIFTPVRELPFAGHPTLGSCHAWLEAGGRPRGAEIVQECGVGLVSIRRDGDALAFAAPPLRRSGPVDDGTVAQIARSLRLTPERIQAAQWVDNGPGWVAVMLGSRVELLAVRPDFAAMAGLTLGVVAPWDPATDGAECQFEVRAFVPDESVPEDPVTGSLNAGLAQWLIGAGRAPPAYVACQGTAIGRAGRIEIKQIGADIWVGGRSMTRIDGRAAI</sequence>
<dbReference type="Pfam" id="PF02567">
    <property type="entry name" value="PhzC-PhzF"/>
    <property type="match status" value="1"/>
</dbReference>
<comment type="caution">
    <text evidence="3">The sequence shown here is derived from an EMBL/GenBank/DDBJ whole genome shotgun (WGS) entry which is preliminary data.</text>
</comment>
<dbReference type="AlphaFoldDB" id="A0A8J2YZE6"/>
<evidence type="ECO:0000256" key="1">
    <source>
        <dbReference type="ARBA" id="ARBA00008270"/>
    </source>
</evidence>
<accession>A0A8J2YZE6</accession>
<dbReference type="PANTHER" id="PTHR13774">
    <property type="entry name" value="PHENAZINE BIOSYNTHESIS PROTEIN"/>
    <property type="match status" value="1"/>
</dbReference>
<feature type="active site" evidence="2">
    <location>
        <position position="47"/>
    </location>
</feature>
<dbReference type="GO" id="GO:0016853">
    <property type="term" value="F:isomerase activity"/>
    <property type="evidence" value="ECO:0007669"/>
    <property type="project" value="TreeGrafter"/>
</dbReference>
<dbReference type="SUPFAM" id="SSF54506">
    <property type="entry name" value="Diaminopimelate epimerase-like"/>
    <property type="match status" value="1"/>
</dbReference>
<evidence type="ECO:0000313" key="4">
    <source>
        <dbReference type="Proteomes" id="UP000646365"/>
    </source>
</evidence>
<gene>
    <name evidence="3" type="ORF">GCM10011611_49410</name>
</gene>
<protein>
    <submittedName>
        <fullName evidence="3">Phenazine biosynthesis protein PhzF</fullName>
    </submittedName>
</protein>
<dbReference type="GO" id="GO:0005737">
    <property type="term" value="C:cytoplasm"/>
    <property type="evidence" value="ECO:0007669"/>
    <property type="project" value="TreeGrafter"/>
</dbReference>
<evidence type="ECO:0000313" key="3">
    <source>
        <dbReference type="EMBL" id="GGF37046.1"/>
    </source>
</evidence>
<dbReference type="PIRSF" id="PIRSF016184">
    <property type="entry name" value="PhzC_PhzF"/>
    <property type="match status" value="1"/>
</dbReference>
<organism evidence="3 4">
    <name type="scientific">Aliidongia dinghuensis</name>
    <dbReference type="NCBI Taxonomy" id="1867774"/>
    <lineage>
        <taxon>Bacteria</taxon>
        <taxon>Pseudomonadati</taxon>
        <taxon>Pseudomonadota</taxon>
        <taxon>Alphaproteobacteria</taxon>
        <taxon>Rhodospirillales</taxon>
        <taxon>Dongiaceae</taxon>
        <taxon>Aliidongia</taxon>
    </lineage>
</organism>
<evidence type="ECO:0000256" key="2">
    <source>
        <dbReference type="PIRSR" id="PIRSR016184-1"/>
    </source>
</evidence>
<reference evidence="3" key="2">
    <citation type="submission" date="2020-09" db="EMBL/GenBank/DDBJ databases">
        <authorList>
            <person name="Sun Q."/>
            <person name="Zhou Y."/>
        </authorList>
    </citation>
    <scope>NUCLEOTIDE SEQUENCE</scope>
    <source>
        <strain evidence="3">CGMCC 1.15725</strain>
    </source>
</reference>
<dbReference type="InterPro" id="IPR003719">
    <property type="entry name" value="Phenazine_PhzF-like"/>
</dbReference>
<reference evidence="3" key="1">
    <citation type="journal article" date="2014" name="Int. J. Syst. Evol. Microbiol.">
        <title>Complete genome sequence of Corynebacterium casei LMG S-19264T (=DSM 44701T), isolated from a smear-ripened cheese.</title>
        <authorList>
            <consortium name="US DOE Joint Genome Institute (JGI-PGF)"/>
            <person name="Walter F."/>
            <person name="Albersmeier A."/>
            <person name="Kalinowski J."/>
            <person name="Ruckert C."/>
        </authorList>
    </citation>
    <scope>NUCLEOTIDE SEQUENCE</scope>
    <source>
        <strain evidence="3">CGMCC 1.15725</strain>
    </source>
</reference>
<dbReference type="Proteomes" id="UP000646365">
    <property type="component" value="Unassembled WGS sequence"/>
</dbReference>
<dbReference type="NCBIfam" id="TIGR00654">
    <property type="entry name" value="PhzF_family"/>
    <property type="match status" value="1"/>
</dbReference>
<comment type="similarity">
    <text evidence="1">Belongs to the PhzF family.</text>
</comment>
<dbReference type="RefSeq" id="WP_189050750.1">
    <property type="nucleotide sequence ID" value="NZ_BMJQ01000014.1"/>
</dbReference>
<proteinExistence type="inferred from homology"/>
<dbReference type="PANTHER" id="PTHR13774:SF32">
    <property type="entry name" value="ANTISENSE-ENHANCING SEQUENCE 1"/>
    <property type="match status" value="1"/>
</dbReference>